<dbReference type="CDD" id="cd01449">
    <property type="entry name" value="TST_Repeat_2"/>
    <property type="match status" value="1"/>
</dbReference>
<dbReference type="InterPro" id="IPR001763">
    <property type="entry name" value="Rhodanese-like_dom"/>
</dbReference>
<dbReference type="InterPro" id="IPR001307">
    <property type="entry name" value="Thiosulphate_STrfase_CS"/>
</dbReference>
<dbReference type="GO" id="GO:0004792">
    <property type="term" value="F:thiosulfate-cyanide sulfurtransferase activity"/>
    <property type="evidence" value="ECO:0007669"/>
    <property type="project" value="InterPro"/>
</dbReference>
<feature type="domain" description="Rhodanese" evidence="3">
    <location>
        <begin position="182"/>
        <end position="288"/>
    </location>
</feature>
<dbReference type="GO" id="GO:0005739">
    <property type="term" value="C:mitochondrion"/>
    <property type="evidence" value="ECO:0007669"/>
    <property type="project" value="TreeGrafter"/>
</dbReference>
<gene>
    <name evidence="5" type="primary">LOC106164944</name>
</gene>
<dbReference type="OrthoDB" id="270167at2759"/>
<keyword evidence="4" id="KW-1185">Reference proteome</keyword>
<dbReference type="CDD" id="cd01448">
    <property type="entry name" value="TST_Repeat_1"/>
    <property type="match status" value="1"/>
</dbReference>
<keyword evidence="2" id="KW-0677">Repeat</keyword>
<dbReference type="InterPro" id="IPR045078">
    <property type="entry name" value="TST/MPST-like"/>
</dbReference>
<proteinExistence type="predicted"/>
<dbReference type="STRING" id="7574.A0A1S3IK16"/>
<dbReference type="Pfam" id="PF00581">
    <property type="entry name" value="Rhodanese"/>
    <property type="match status" value="2"/>
</dbReference>
<dbReference type="Gene3D" id="3.40.250.10">
    <property type="entry name" value="Rhodanese-like domain"/>
    <property type="match status" value="2"/>
</dbReference>
<organism evidence="4 5">
    <name type="scientific">Lingula anatina</name>
    <name type="common">Brachiopod</name>
    <name type="synonym">Lingula unguis</name>
    <dbReference type="NCBI Taxonomy" id="7574"/>
    <lineage>
        <taxon>Eukaryota</taxon>
        <taxon>Metazoa</taxon>
        <taxon>Spiralia</taxon>
        <taxon>Lophotrochozoa</taxon>
        <taxon>Brachiopoda</taxon>
        <taxon>Linguliformea</taxon>
        <taxon>Lingulata</taxon>
        <taxon>Lingulida</taxon>
        <taxon>Linguloidea</taxon>
        <taxon>Lingulidae</taxon>
        <taxon>Lingula</taxon>
    </lineage>
</organism>
<reference evidence="5" key="1">
    <citation type="submission" date="2025-08" db="UniProtKB">
        <authorList>
            <consortium name="RefSeq"/>
        </authorList>
    </citation>
    <scope>IDENTIFICATION</scope>
    <source>
        <tissue evidence="5">Gonads</tissue>
    </source>
</reference>
<dbReference type="InterPro" id="IPR036873">
    <property type="entry name" value="Rhodanese-like_dom_sf"/>
</dbReference>
<evidence type="ECO:0000256" key="1">
    <source>
        <dbReference type="ARBA" id="ARBA00022679"/>
    </source>
</evidence>
<dbReference type="AlphaFoldDB" id="A0A1S3IK16"/>
<dbReference type="PANTHER" id="PTHR11364">
    <property type="entry name" value="THIOSULFATE SULFERTANSFERASE"/>
    <property type="match status" value="1"/>
</dbReference>
<name>A0A1S3IK16_LINAN</name>
<dbReference type="OMA" id="KLYKSHQ"/>
<dbReference type="KEGG" id="lak:106164944"/>
<dbReference type="GeneID" id="106164944"/>
<dbReference type="PROSITE" id="PS50206">
    <property type="entry name" value="RHODANESE_3"/>
    <property type="match status" value="2"/>
</dbReference>
<sequence>MATKPADGDTPLLVSSAWLKEHLAEAAGVGNKLRILDVTWYSAKNGKDDFDRSHIPGALFFELMKDVENTPLFPRNLPPPEKFQEQVRSLGIDNDTHVVVYDNIPGKNGFFIGGRAFWMFKRFGHEKVSILDGGFAKWIADGNNTTSDTISVNKGNFTVNPNNNFIRSFDEVIPLLTNQMEQVVDGRSSAQFNNTAEGYVGGHMPNAYNVPFESLLDSSTGCMKSPEELRKVFADSGLNENKPVVTLCNGGVSSCSVMVAAMIAGFPQAAVYHGGWTEWKQKAAPEQIIQP</sequence>
<keyword evidence="1" id="KW-0808">Transferase</keyword>
<evidence type="ECO:0000313" key="4">
    <source>
        <dbReference type="Proteomes" id="UP000085678"/>
    </source>
</evidence>
<dbReference type="Proteomes" id="UP000085678">
    <property type="component" value="Unplaced"/>
</dbReference>
<evidence type="ECO:0000259" key="3">
    <source>
        <dbReference type="PROSITE" id="PS50206"/>
    </source>
</evidence>
<dbReference type="RefSeq" id="XP_013398453.1">
    <property type="nucleotide sequence ID" value="XM_013542999.1"/>
</dbReference>
<accession>A0A1S3IK16</accession>
<dbReference type="InParanoid" id="A0A1S3IK16"/>
<dbReference type="SUPFAM" id="SSF52821">
    <property type="entry name" value="Rhodanese/Cell cycle control phosphatase"/>
    <property type="match status" value="2"/>
</dbReference>
<dbReference type="SMART" id="SM00450">
    <property type="entry name" value="RHOD"/>
    <property type="match status" value="2"/>
</dbReference>
<protein>
    <submittedName>
        <fullName evidence="5">Thiosulfate sulfurtransferase</fullName>
    </submittedName>
</protein>
<evidence type="ECO:0000313" key="5">
    <source>
        <dbReference type="RefSeq" id="XP_013398453.1"/>
    </source>
</evidence>
<evidence type="ECO:0000256" key="2">
    <source>
        <dbReference type="ARBA" id="ARBA00022737"/>
    </source>
</evidence>
<dbReference type="PANTHER" id="PTHR11364:SF27">
    <property type="entry name" value="SULFURTRANSFERASE"/>
    <property type="match status" value="1"/>
</dbReference>
<dbReference type="PROSITE" id="PS00380">
    <property type="entry name" value="RHODANESE_1"/>
    <property type="match status" value="1"/>
</dbReference>
<feature type="domain" description="Rhodanese" evidence="3">
    <location>
        <begin position="29"/>
        <end position="147"/>
    </location>
</feature>